<proteinExistence type="inferred from homology"/>
<dbReference type="PROSITE" id="PS51257">
    <property type="entry name" value="PROKAR_LIPOPROTEIN"/>
    <property type="match status" value="1"/>
</dbReference>
<dbReference type="SUPFAM" id="SSF111369">
    <property type="entry name" value="HlyD-like secretion proteins"/>
    <property type="match status" value="1"/>
</dbReference>
<comment type="caution">
    <text evidence="8">The sequence shown here is derived from an EMBL/GenBank/DDBJ whole genome shotgun (WGS) entry which is preliminary data.</text>
</comment>
<dbReference type="RefSeq" id="WP_219748332.1">
    <property type="nucleotide sequence ID" value="NZ_JAHXZN010000002.1"/>
</dbReference>
<name>A0ABS7BMS0_9SPHN</name>
<dbReference type="InterPro" id="IPR058625">
    <property type="entry name" value="MdtA-like_BSH"/>
</dbReference>
<feature type="domain" description="p-hydroxybenzoic acid efflux pump subunit AaeA-like beta-barrel" evidence="7">
    <location>
        <begin position="187"/>
        <end position="283"/>
    </location>
</feature>
<protein>
    <submittedName>
        <fullName evidence="8">HlyD family secretion protein</fullName>
    </submittedName>
</protein>
<dbReference type="NCBIfam" id="TIGR01730">
    <property type="entry name" value="RND_mfp"/>
    <property type="match status" value="1"/>
</dbReference>
<keyword evidence="9" id="KW-1185">Reference proteome</keyword>
<feature type="domain" description="Multidrug resistance protein MdtA-like barrel-sandwich hybrid" evidence="6">
    <location>
        <begin position="45"/>
        <end position="184"/>
    </location>
</feature>
<evidence type="ECO:0000256" key="3">
    <source>
        <dbReference type="ARBA" id="ARBA00022989"/>
    </source>
</evidence>
<organism evidence="8 9">
    <name type="scientific">Sphingomonas citri</name>
    <dbReference type="NCBI Taxonomy" id="2862499"/>
    <lineage>
        <taxon>Bacteria</taxon>
        <taxon>Pseudomonadati</taxon>
        <taxon>Pseudomonadota</taxon>
        <taxon>Alphaproteobacteria</taxon>
        <taxon>Sphingomonadales</taxon>
        <taxon>Sphingomonadaceae</taxon>
        <taxon>Sphingomonas</taxon>
    </lineage>
</organism>
<dbReference type="Pfam" id="PF25917">
    <property type="entry name" value="BSH_RND"/>
    <property type="match status" value="1"/>
</dbReference>
<dbReference type="InterPro" id="IPR006143">
    <property type="entry name" value="RND_pump_MFP"/>
</dbReference>
<evidence type="ECO:0000256" key="4">
    <source>
        <dbReference type="ARBA" id="ARBA00023136"/>
    </source>
</evidence>
<evidence type="ECO:0000313" key="9">
    <source>
        <dbReference type="Proteomes" id="UP000759103"/>
    </source>
</evidence>
<dbReference type="EMBL" id="JAHXZN010000002">
    <property type="protein sequence ID" value="MBW6530895.1"/>
    <property type="molecule type" value="Genomic_DNA"/>
</dbReference>
<dbReference type="Proteomes" id="UP000759103">
    <property type="component" value="Unassembled WGS sequence"/>
</dbReference>
<dbReference type="InterPro" id="IPR050393">
    <property type="entry name" value="MFP_Efflux_Pump"/>
</dbReference>
<keyword evidence="3" id="KW-1133">Transmembrane helix</keyword>
<feature type="coiled-coil region" evidence="5">
    <location>
        <begin position="85"/>
        <end position="148"/>
    </location>
</feature>
<dbReference type="PANTHER" id="PTHR30367:SF12">
    <property type="entry name" value="P-HYDROXYBENZOIC ACID EFFLUX PUMP SUBUNIT AAEA"/>
    <property type="match status" value="1"/>
</dbReference>
<gene>
    <name evidence="8" type="ORF">KZ820_09120</name>
</gene>
<sequence>MRKIVILRVAVTLVVVAAACLAAQRLWIHYEEEPWTRDGRVRADVVQVAPDVSGLVTQVFVRDNQPVAAGTPLFEVDRPRYRLAVAQARAAIAAQQVQLAQARREARRDRELGDLVAGEVREQSLAKVAQLEATLAQARVALDTAELNLARTMVRAGVAGTVTNLDLRPGDYASAGHPAFAIIDRASLHVIGYFEETKLPRIHVGDAVRVRLMGDDGALAGHVQSIAGGIEDRDRSAGANLLANVNPTFSWVRLAQRIPVRVTIDRLPAGISLVVGRTATVEVVPPAPAPSAREHRA</sequence>
<keyword evidence="2" id="KW-0812">Transmembrane</keyword>
<dbReference type="Gene3D" id="2.40.30.170">
    <property type="match status" value="1"/>
</dbReference>
<evidence type="ECO:0000256" key="1">
    <source>
        <dbReference type="ARBA" id="ARBA00009477"/>
    </source>
</evidence>
<evidence type="ECO:0000256" key="2">
    <source>
        <dbReference type="ARBA" id="ARBA00022692"/>
    </source>
</evidence>
<dbReference type="Gene3D" id="2.40.50.100">
    <property type="match status" value="1"/>
</dbReference>
<evidence type="ECO:0000259" key="7">
    <source>
        <dbReference type="Pfam" id="PF25963"/>
    </source>
</evidence>
<evidence type="ECO:0000313" key="8">
    <source>
        <dbReference type="EMBL" id="MBW6530895.1"/>
    </source>
</evidence>
<reference evidence="8 9" key="1">
    <citation type="submission" date="2021-07" db="EMBL/GenBank/DDBJ databases">
        <title>Sphingomonas sp.</title>
        <authorList>
            <person name="Feng G."/>
            <person name="Li J."/>
            <person name="Pan M."/>
        </authorList>
    </citation>
    <scope>NUCLEOTIDE SEQUENCE [LARGE SCALE GENOMIC DNA]</scope>
    <source>
        <strain evidence="8 9">RRHST34</strain>
    </source>
</reference>
<evidence type="ECO:0000259" key="6">
    <source>
        <dbReference type="Pfam" id="PF25917"/>
    </source>
</evidence>
<evidence type="ECO:0000256" key="5">
    <source>
        <dbReference type="SAM" id="Coils"/>
    </source>
</evidence>
<dbReference type="InterPro" id="IPR058634">
    <property type="entry name" value="AaeA-lik-b-barrel"/>
</dbReference>
<dbReference type="PANTHER" id="PTHR30367">
    <property type="entry name" value="P-HYDROXYBENZOIC ACID EFFLUX PUMP SUBUNIT AAEA-RELATED"/>
    <property type="match status" value="1"/>
</dbReference>
<comment type="similarity">
    <text evidence="1">Belongs to the membrane fusion protein (MFP) (TC 8.A.1) family.</text>
</comment>
<keyword evidence="4" id="KW-0472">Membrane</keyword>
<dbReference type="Pfam" id="PF25963">
    <property type="entry name" value="Beta-barrel_AAEA"/>
    <property type="match status" value="1"/>
</dbReference>
<accession>A0ABS7BMS0</accession>
<keyword evidence="5" id="KW-0175">Coiled coil</keyword>